<evidence type="ECO:0000256" key="1">
    <source>
        <dbReference type="ARBA" id="ARBA00023002"/>
    </source>
</evidence>
<dbReference type="InterPro" id="IPR050268">
    <property type="entry name" value="NADH-dep_flavin_reductase"/>
</dbReference>
<evidence type="ECO:0000259" key="3">
    <source>
        <dbReference type="SMART" id="SM00903"/>
    </source>
</evidence>
<dbReference type="SMART" id="SM00903">
    <property type="entry name" value="Flavin_Reduct"/>
    <property type="match status" value="1"/>
</dbReference>
<evidence type="ECO:0000256" key="2">
    <source>
        <dbReference type="SAM" id="MobiDB-lite"/>
    </source>
</evidence>
<evidence type="ECO:0000313" key="5">
    <source>
        <dbReference type="Proteomes" id="UP001330812"/>
    </source>
</evidence>
<accession>A0ABZ1IHT4</accession>
<feature type="domain" description="Flavin reductase like" evidence="3">
    <location>
        <begin position="44"/>
        <end position="196"/>
    </location>
</feature>
<proteinExistence type="predicted"/>
<name>A0ABZ1IHT4_9PSEU</name>
<keyword evidence="5" id="KW-1185">Reference proteome</keyword>
<dbReference type="Pfam" id="PF01613">
    <property type="entry name" value="Flavin_Reduct"/>
    <property type="match status" value="1"/>
</dbReference>
<gene>
    <name evidence="4" type="ORF">VSH64_16470</name>
</gene>
<dbReference type="EC" id="1.-.-.-" evidence="4"/>
<organism evidence="4 5">
    <name type="scientific">Amycolatopsis rhabdoformis</name>
    <dbReference type="NCBI Taxonomy" id="1448059"/>
    <lineage>
        <taxon>Bacteria</taxon>
        <taxon>Bacillati</taxon>
        <taxon>Actinomycetota</taxon>
        <taxon>Actinomycetes</taxon>
        <taxon>Pseudonocardiales</taxon>
        <taxon>Pseudonocardiaceae</taxon>
        <taxon>Amycolatopsis</taxon>
    </lineage>
</organism>
<keyword evidence="1 4" id="KW-0560">Oxidoreductase</keyword>
<feature type="region of interest" description="Disordered" evidence="2">
    <location>
        <begin position="1"/>
        <end position="35"/>
    </location>
</feature>
<protein>
    <submittedName>
        <fullName evidence="4">Flavin reductase family protein</fullName>
        <ecNumber evidence="4">1.-.-.-</ecNumber>
    </submittedName>
</protein>
<evidence type="ECO:0000313" key="4">
    <source>
        <dbReference type="EMBL" id="WSE33681.1"/>
    </source>
</evidence>
<dbReference type="Gene3D" id="2.30.110.10">
    <property type="entry name" value="Electron Transport, Fmn-binding Protein, Chain A"/>
    <property type="match status" value="1"/>
</dbReference>
<feature type="compositionally biased region" description="Basic and acidic residues" evidence="2">
    <location>
        <begin position="1"/>
        <end position="24"/>
    </location>
</feature>
<sequence length="213" mass="22914">MTTDHHTLSDQKLSDHKLSDHKLSDQTQSDHGGDDATLRFRSVLRTFASGVAVVTIADRTGVHGMTASSFSSVSLAPPLCSVSVNKLSLLHERPSRMHTLLSDTGDRFGISILAEGQSAVADFYARRPWASSAEIEMTWSDGCPLVAGALAWFVCRKWAEYDGGDHSIFVGHTLDSGTAAEPGLTPLIHHGSRYHQLGGPLAHTDGPEGDARR</sequence>
<dbReference type="InterPro" id="IPR012349">
    <property type="entry name" value="Split_barrel_FMN-bd"/>
</dbReference>
<dbReference type="PANTHER" id="PTHR30466">
    <property type="entry name" value="FLAVIN REDUCTASE"/>
    <property type="match status" value="1"/>
</dbReference>
<dbReference type="SUPFAM" id="SSF50475">
    <property type="entry name" value="FMN-binding split barrel"/>
    <property type="match status" value="1"/>
</dbReference>
<dbReference type="Proteomes" id="UP001330812">
    <property type="component" value="Chromosome"/>
</dbReference>
<dbReference type="PANTHER" id="PTHR30466:SF1">
    <property type="entry name" value="FMN REDUCTASE (NADH) RUTF"/>
    <property type="match status" value="1"/>
</dbReference>
<dbReference type="GO" id="GO:0016491">
    <property type="term" value="F:oxidoreductase activity"/>
    <property type="evidence" value="ECO:0007669"/>
    <property type="project" value="UniProtKB-KW"/>
</dbReference>
<dbReference type="EMBL" id="CP142149">
    <property type="protein sequence ID" value="WSE33681.1"/>
    <property type="molecule type" value="Genomic_DNA"/>
</dbReference>
<dbReference type="InterPro" id="IPR002563">
    <property type="entry name" value="Flavin_Rdtase-like_dom"/>
</dbReference>
<reference evidence="4 5" key="1">
    <citation type="journal article" date="2015" name="Int. J. Syst. Evol. Microbiol.">
        <title>Amycolatopsis rhabdoformis sp. nov., an actinomycete isolated from a tropical forest soil.</title>
        <authorList>
            <person name="Souza W.R."/>
            <person name="Silva R.E."/>
            <person name="Goodfellow M."/>
            <person name="Busarakam K."/>
            <person name="Figueiro F.S."/>
            <person name="Ferreira D."/>
            <person name="Rodrigues-Filho E."/>
            <person name="Moraes L.A.B."/>
            <person name="Zucchi T.D."/>
        </authorList>
    </citation>
    <scope>NUCLEOTIDE SEQUENCE [LARGE SCALE GENOMIC DNA]</scope>
    <source>
        <strain evidence="4 5">NCIMB 14900</strain>
    </source>
</reference>
<dbReference type="RefSeq" id="WP_326836480.1">
    <property type="nucleotide sequence ID" value="NZ_CP142149.1"/>
</dbReference>